<keyword evidence="1" id="KW-1133">Transmembrane helix</keyword>
<keyword evidence="1" id="KW-0812">Transmembrane</keyword>
<dbReference type="Proteomes" id="UP000078541">
    <property type="component" value="Unassembled WGS sequence"/>
</dbReference>
<gene>
    <name evidence="2" type="ORF">ALC56_06186</name>
</gene>
<proteinExistence type="predicted"/>
<evidence type="ECO:0000313" key="3">
    <source>
        <dbReference type="Proteomes" id="UP000078541"/>
    </source>
</evidence>
<dbReference type="AlphaFoldDB" id="A0A195FH47"/>
<name>A0A195FH47_9HYME</name>
<reference evidence="2 3" key="1">
    <citation type="submission" date="2016-03" db="EMBL/GenBank/DDBJ databases">
        <title>Trachymyrmex septentrionalis WGS genome.</title>
        <authorList>
            <person name="Nygaard S."/>
            <person name="Hu H."/>
            <person name="Boomsma J."/>
            <person name="Zhang G."/>
        </authorList>
    </citation>
    <scope>NUCLEOTIDE SEQUENCE [LARGE SCALE GENOMIC DNA]</scope>
    <source>
        <strain evidence="2">Tsep2-gDNA-1</strain>
        <tissue evidence="2">Whole body</tissue>
    </source>
</reference>
<accession>A0A195FH47</accession>
<sequence length="73" mass="8201">SSQHVDQYKTSVVSVFIIRDSSSSPRTFFPPSAFNGATWTTSRRKKCELSLSLSLSLPLFLFLSFRPFRVLGA</sequence>
<feature type="non-terminal residue" evidence="2">
    <location>
        <position position="1"/>
    </location>
</feature>
<feature type="transmembrane region" description="Helical" evidence="1">
    <location>
        <begin position="49"/>
        <end position="68"/>
    </location>
</feature>
<protein>
    <submittedName>
        <fullName evidence="2">Uncharacterized protein</fullName>
    </submittedName>
</protein>
<evidence type="ECO:0000256" key="1">
    <source>
        <dbReference type="SAM" id="Phobius"/>
    </source>
</evidence>
<evidence type="ECO:0000313" key="2">
    <source>
        <dbReference type="EMBL" id="KYN39691.1"/>
    </source>
</evidence>
<keyword evidence="3" id="KW-1185">Reference proteome</keyword>
<organism evidence="2 3">
    <name type="scientific">Trachymyrmex septentrionalis</name>
    <dbReference type="NCBI Taxonomy" id="34720"/>
    <lineage>
        <taxon>Eukaryota</taxon>
        <taxon>Metazoa</taxon>
        <taxon>Ecdysozoa</taxon>
        <taxon>Arthropoda</taxon>
        <taxon>Hexapoda</taxon>
        <taxon>Insecta</taxon>
        <taxon>Pterygota</taxon>
        <taxon>Neoptera</taxon>
        <taxon>Endopterygota</taxon>
        <taxon>Hymenoptera</taxon>
        <taxon>Apocrita</taxon>
        <taxon>Aculeata</taxon>
        <taxon>Formicoidea</taxon>
        <taxon>Formicidae</taxon>
        <taxon>Myrmicinae</taxon>
        <taxon>Trachymyrmex</taxon>
    </lineage>
</organism>
<dbReference type="EMBL" id="KQ981606">
    <property type="protein sequence ID" value="KYN39691.1"/>
    <property type="molecule type" value="Genomic_DNA"/>
</dbReference>
<keyword evidence="1" id="KW-0472">Membrane</keyword>